<evidence type="ECO:0000256" key="3">
    <source>
        <dbReference type="ARBA" id="ARBA00022989"/>
    </source>
</evidence>
<comment type="subcellular location">
    <subcellularLocation>
        <location evidence="1">Membrane</location>
        <topology evidence="1">Multi-pass membrane protein</topology>
    </subcellularLocation>
</comment>
<dbReference type="PANTHER" id="PTHR37306">
    <property type="entry name" value="COLICIN V PRODUCTION PROTEIN"/>
    <property type="match status" value="1"/>
</dbReference>
<dbReference type="Proteomes" id="UP000440004">
    <property type="component" value="Unassembled WGS sequence"/>
</dbReference>
<evidence type="ECO:0000256" key="2">
    <source>
        <dbReference type="ARBA" id="ARBA00022692"/>
    </source>
</evidence>
<dbReference type="Pfam" id="PF02674">
    <property type="entry name" value="Colicin_V"/>
    <property type="match status" value="1"/>
</dbReference>
<evidence type="ECO:0000256" key="1">
    <source>
        <dbReference type="ARBA" id="ARBA00004141"/>
    </source>
</evidence>
<proteinExistence type="predicted"/>
<evidence type="ECO:0000313" key="7">
    <source>
        <dbReference type="Proteomes" id="UP000440004"/>
    </source>
</evidence>
<accession>A0A6A7K7I9</accession>
<dbReference type="RefSeq" id="WP_152802670.1">
    <property type="nucleotide sequence ID" value="NZ_WHNX01000007.1"/>
</dbReference>
<gene>
    <name evidence="6" type="ORF">GC105_05830</name>
</gene>
<protein>
    <recommendedName>
        <fullName evidence="8">CvpA family protein</fullName>
    </recommendedName>
</protein>
<evidence type="ECO:0000256" key="4">
    <source>
        <dbReference type="ARBA" id="ARBA00023136"/>
    </source>
</evidence>
<comment type="caution">
    <text evidence="6">The sequence shown here is derived from an EMBL/GenBank/DDBJ whole genome shotgun (WGS) entry which is preliminary data.</text>
</comment>
<organism evidence="6 7">
    <name type="scientific">Alkalibaculum sporogenes</name>
    <dbReference type="NCBI Taxonomy" id="2655001"/>
    <lineage>
        <taxon>Bacteria</taxon>
        <taxon>Bacillati</taxon>
        <taxon>Bacillota</taxon>
        <taxon>Clostridia</taxon>
        <taxon>Eubacteriales</taxon>
        <taxon>Eubacteriaceae</taxon>
        <taxon>Alkalibaculum</taxon>
    </lineage>
</organism>
<keyword evidence="7" id="KW-1185">Reference proteome</keyword>
<evidence type="ECO:0008006" key="8">
    <source>
        <dbReference type="Google" id="ProtNLM"/>
    </source>
</evidence>
<feature type="transmembrane region" description="Helical" evidence="5">
    <location>
        <begin position="24"/>
        <end position="45"/>
    </location>
</feature>
<dbReference type="InterPro" id="IPR003825">
    <property type="entry name" value="Colicin-V_CvpA"/>
</dbReference>
<keyword evidence="3 5" id="KW-1133">Transmembrane helix</keyword>
<keyword evidence="2 5" id="KW-0812">Transmembrane</keyword>
<feature type="transmembrane region" description="Helical" evidence="5">
    <location>
        <begin position="120"/>
        <end position="141"/>
    </location>
</feature>
<dbReference type="AlphaFoldDB" id="A0A6A7K7I9"/>
<reference evidence="6 7" key="1">
    <citation type="submission" date="2019-10" db="EMBL/GenBank/DDBJ databases">
        <title>Alkalibaculum tamaniensis sp.nov., a new alkaliphilic acetogen, isolated on methoxylated aromatics from a mud volcano.</title>
        <authorList>
            <person name="Khomyakova M.A."/>
            <person name="Merkel A.Y."/>
            <person name="Bonch-Osmolovskaya E.A."/>
            <person name="Slobodkin A.I."/>
        </authorList>
    </citation>
    <scope>NUCLEOTIDE SEQUENCE [LARGE SCALE GENOMIC DNA]</scope>
    <source>
        <strain evidence="6 7">M08DMB</strain>
    </source>
</reference>
<keyword evidence="4 5" id="KW-0472">Membrane</keyword>
<feature type="transmembrane region" description="Helical" evidence="5">
    <location>
        <begin position="161"/>
        <end position="184"/>
    </location>
</feature>
<evidence type="ECO:0000256" key="5">
    <source>
        <dbReference type="SAM" id="Phobius"/>
    </source>
</evidence>
<dbReference type="PANTHER" id="PTHR37306:SF1">
    <property type="entry name" value="COLICIN V PRODUCTION PROTEIN"/>
    <property type="match status" value="1"/>
</dbReference>
<dbReference type="EMBL" id="WHNX01000007">
    <property type="protein sequence ID" value="MPW25302.1"/>
    <property type="molecule type" value="Genomic_DNA"/>
</dbReference>
<sequence length="212" mass="23203">MSWIDVSIVLIFIGSILSGFRRGLVLTLTSLLSFFASVLVANFFYRDLARYIIERTSLYKNMNSLFSSGMGNSLLGSDTWMSGKVVDNIPSGAQGYITQMVNGNSLNITSGMDDIITTGFIHIISYIVIFMSVRLVLYILARSVDALAKLPVLNFFNKAGGAFIGIIQGVVVNLVVVTIIYTVAMVGSHEGLVNSLNNSVIAPYFYIGYVFY</sequence>
<dbReference type="GO" id="GO:0016020">
    <property type="term" value="C:membrane"/>
    <property type="evidence" value="ECO:0007669"/>
    <property type="project" value="UniProtKB-SubCell"/>
</dbReference>
<evidence type="ECO:0000313" key="6">
    <source>
        <dbReference type="EMBL" id="MPW25302.1"/>
    </source>
</evidence>
<name>A0A6A7K7I9_9FIRM</name>
<dbReference type="GO" id="GO:0009403">
    <property type="term" value="P:toxin biosynthetic process"/>
    <property type="evidence" value="ECO:0007669"/>
    <property type="project" value="InterPro"/>
</dbReference>